<organism evidence="2 3">
    <name type="scientific">Actinia tenebrosa</name>
    <name type="common">Australian red waratah sea anemone</name>
    <dbReference type="NCBI Taxonomy" id="6105"/>
    <lineage>
        <taxon>Eukaryota</taxon>
        <taxon>Metazoa</taxon>
        <taxon>Cnidaria</taxon>
        <taxon>Anthozoa</taxon>
        <taxon>Hexacorallia</taxon>
        <taxon>Actiniaria</taxon>
        <taxon>Actiniidae</taxon>
        <taxon>Actinia</taxon>
    </lineage>
</organism>
<protein>
    <submittedName>
        <fullName evidence="3">Uncharacterized protein LOC116295761 isoform X1</fullName>
    </submittedName>
</protein>
<reference evidence="3" key="1">
    <citation type="submission" date="2025-08" db="UniProtKB">
        <authorList>
            <consortium name="RefSeq"/>
        </authorList>
    </citation>
    <scope>IDENTIFICATION</scope>
    <source>
        <tissue evidence="3">Tentacle</tissue>
    </source>
</reference>
<accession>A0A6P8I415</accession>
<dbReference type="Proteomes" id="UP000515163">
    <property type="component" value="Unplaced"/>
</dbReference>
<dbReference type="RefSeq" id="XP_031559535.1">
    <property type="nucleotide sequence ID" value="XM_031703675.1"/>
</dbReference>
<feature type="compositionally biased region" description="Acidic residues" evidence="1">
    <location>
        <begin position="8"/>
        <end position="17"/>
    </location>
</feature>
<feature type="region of interest" description="Disordered" evidence="1">
    <location>
        <begin position="241"/>
        <end position="260"/>
    </location>
</feature>
<name>A0A6P8I415_ACTTE</name>
<proteinExistence type="predicted"/>
<gene>
    <name evidence="3" type="primary">LOC116295761</name>
</gene>
<sequence>MEINVVENVEDYTEAEEPSQNPPPPPPGLFSSNNSLVYKDQRQNRIVQATNFTVKVLNKFEDEKMQGYIFEIKQHARGRAKTWSCALSMQQLCNTQSVFAALQYASKNSLWYKLPKDAPGSSDLALYMFSLGQEFDSVRDESNIIKKVVTKFPSWQQIASNDEQNQLPVTVYVVSEDTQIDVTNKKVLEGAERIVCLTNNKDEIPTQDIRHHVESVVQDEIPPHIHNVEATIHFIPASKEGAAEDVGSRHGKRCRSGSSKLFDKIHPGILKDKRVRKKTKNKDF</sequence>
<evidence type="ECO:0000313" key="2">
    <source>
        <dbReference type="Proteomes" id="UP000515163"/>
    </source>
</evidence>
<dbReference type="AlphaFoldDB" id="A0A6P8I415"/>
<keyword evidence="2" id="KW-1185">Reference proteome</keyword>
<feature type="region of interest" description="Disordered" evidence="1">
    <location>
        <begin position="8"/>
        <end position="31"/>
    </location>
</feature>
<evidence type="ECO:0000256" key="1">
    <source>
        <dbReference type="SAM" id="MobiDB-lite"/>
    </source>
</evidence>
<dbReference type="InParanoid" id="A0A6P8I415"/>
<dbReference type="GeneID" id="116295761"/>
<dbReference type="KEGG" id="aten:116295761"/>
<evidence type="ECO:0000313" key="3">
    <source>
        <dbReference type="RefSeq" id="XP_031559535.1"/>
    </source>
</evidence>